<evidence type="ECO:0000256" key="1">
    <source>
        <dbReference type="SAM" id="SignalP"/>
    </source>
</evidence>
<proteinExistence type="predicted"/>
<dbReference type="AlphaFoldDB" id="A0A2M4B0W0"/>
<feature type="chain" id="PRO_5014837532" evidence="1">
    <location>
        <begin position="26"/>
        <end position="69"/>
    </location>
</feature>
<accession>A0A2M4B0W0</accession>
<evidence type="ECO:0000313" key="2">
    <source>
        <dbReference type="EMBL" id="MBW46667.1"/>
    </source>
</evidence>
<reference evidence="2" key="1">
    <citation type="submission" date="2018-01" db="EMBL/GenBank/DDBJ databases">
        <title>An insight into the sialome of Amazonian anophelines.</title>
        <authorList>
            <person name="Ribeiro J.M."/>
            <person name="Scarpassa V."/>
            <person name="Calvo E."/>
        </authorList>
    </citation>
    <scope>NUCLEOTIDE SEQUENCE</scope>
    <source>
        <tissue evidence="2">Salivary glands</tissue>
    </source>
</reference>
<sequence>MLPRVSVYPLPFPWAPLLLHRLLLALPLRCTLPILLRLHHHHHHHPRCLHHPHHLPSRRFLPAACSSMI</sequence>
<protein>
    <submittedName>
        <fullName evidence="2">Putative secreted protein</fullName>
    </submittedName>
</protein>
<dbReference type="EMBL" id="GGFK01013346">
    <property type="protein sequence ID" value="MBW46667.1"/>
    <property type="molecule type" value="Transcribed_RNA"/>
</dbReference>
<name>A0A2M4B0W0_9DIPT</name>
<keyword evidence="1" id="KW-0732">Signal</keyword>
<feature type="signal peptide" evidence="1">
    <location>
        <begin position="1"/>
        <end position="25"/>
    </location>
</feature>
<organism evidence="2">
    <name type="scientific">Anopheles triannulatus</name>
    <dbReference type="NCBI Taxonomy" id="58253"/>
    <lineage>
        <taxon>Eukaryota</taxon>
        <taxon>Metazoa</taxon>
        <taxon>Ecdysozoa</taxon>
        <taxon>Arthropoda</taxon>
        <taxon>Hexapoda</taxon>
        <taxon>Insecta</taxon>
        <taxon>Pterygota</taxon>
        <taxon>Neoptera</taxon>
        <taxon>Endopterygota</taxon>
        <taxon>Diptera</taxon>
        <taxon>Nematocera</taxon>
        <taxon>Culicoidea</taxon>
        <taxon>Culicidae</taxon>
        <taxon>Anophelinae</taxon>
        <taxon>Anopheles</taxon>
    </lineage>
</organism>